<dbReference type="Proteomes" id="UP001228113">
    <property type="component" value="Chromosome"/>
</dbReference>
<reference evidence="3" key="1">
    <citation type="journal article" date="2023" name="Int. J. Syst. Evol. Microbiol.">
        <title>Mesoterricola silvestris gen. nov., sp. nov., Mesoterricola sediminis sp. nov., Geothrix oryzae sp. nov., Geothrix edaphica sp. nov., Geothrix rubra sp. nov., and Geothrix limicola sp. nov., six novel members of Acidobacteriota isolated from soils.</title>
        <authorList>
            <person name="Itoh H."/>
            <person name="Sugisawa Y."/>
            <person name="Mise K."/>
            <person name="Xu Z."/>
            <person name="Kuniyasu M."/>
            <person name="Ushijima N."/>
            <person name="Kawano K."/>
            <person name="Kobayashi E."/>
            <person name="Shiratori Y."/>
            <person name="Masuda Y."/>
            <person name="Senoo K."/>
        </authorList>
    </citation>
    <scope>NUCLEOTIDE SEQUENCE</scope>
    <source>
        <strain evidence="3">W786</strain>
    </source>
</reference>
<dbReference type="EMBL" id="AP027081">
    <property type="protein sequence ID" value="BDU76390.1"/>
    <property type="molecule type" value="Genomic_DNA"/>
</dbReference>
<feature type="chain" id="PRO_5041318755" evidence="2">
    <location>
        <begin position="30"/>
        <end position="765"/>
    </location>
</feature>
<evidence type="ECO:0000256" key="2">
    <source>
        <dbReference type="SAM" id="SignalP"/>
    </source>
</evidence>
<dbReference type="InterPro" id="IPR011042">
    <property type="entry name" value="6-blade_b-propeller_TolB-like"/>
</dbReference>
<gene>
    <name evidence="3" type="ORF">METESE_13480</name>
</gene>
<proteinExistence type="predicted"/>
<sequence length="765" mass="81329">MPRSSRQRPPSPWAPRLFLGLLLAPTACAEVIRFEPPFAFTRTDGSRVALERIDTRLWSAEDLERLSTQLGTATVRPFPYREAQTGLSLALAAGDCLPADTPGPAETKGAPEGWPFTVEGEVHPDRSRRGAARPMAAALGPRGELRVMWGRTQPWLEVYADRTPLAVRSLPEADPDAPWTTEAVLGDTGVAWPDPDRTLAVLDTEKGGLTTVTLPGGGTEALGPLAWGEGGLLYAADAGEAWIWRIPTDRSPATPERLCRFRDLLPDPDQEGAVQVLAMAAQGADLWVLVRHHGYDRIVRVGKARTVPQRPFRAITGLPEARIALAPLPTGTALLLGSTLLHVDPGGCASPIPLEAAFPEGLGVPLGLQAGPSGSLLVYLDETWPSGDRTGSRRHAVRVLKAKPPRRAAGDPPRFPLKVAAWYEDGQGDLARRLAFWPILGEGGQAAESLAVRPDGTLLVVDQVNGQVLVVGGGALAAKDRVLRLGGRHADRFSGAFFAPNAIAVDAEGALYVSDGGLERICRISADLKTLEVIAEGRAFTGVAVDPAGHVYAASEGRIARLTAGTWEEHVLVEGLAEGAFLDGAGEETPAFVPVSLLWNRDGSLWFCNDASSGPGEGVFRLLGARTGGGSAKLRLEQVSSHFLNQLAQAPDGRVLGVGEGGLFALEPGEEHPERPLDTLHGVDLGDLKRVTLSGLAIAPDGSVALVSPQDLALYRPPRPALTSWLAQRQIRPQRTPLWPFPAEALLPEEAAPAEKKEEASPSGR</sequence>
<name>A0AA48GVH0_9BACT</name>
<dbReference type="Gene3D" id="2.120.10.30">
    <property type="entry name" value="TolB, C-terminal domain"/>
    <property type="match status" value="1"/>
</dbReference>
<keyword evidence="4" id="KW-1185">Reference proteome</keyword>
<accession>A0AA48GVH0</accession>
<feature type="compositionally biased region" description="Basic and acidic residues" evidence="1">
    <location>
        <begin position="753"/>
        <end position="765"/>
    </location>
</feature>
<keyword evidence="2" id="KW-0732">Signal</keyword>
<dbReference type="RefSeq" id="WP_316411374.1">
    <property type="nucleotide sequence ID" value="NZ_AP027081.1"/>
</dbReference>
<dbReference type="AlphaFoldDB" id="A0AA48GVH0"/>
<dbReference type="KEGG" id="msea:METESE_13480"/>
<feature type="region of interest" description="Disordered" evidence="1">
    <location>
        <begin position="104"/>
        <end position="134"/>
    </location>
</feature>
<dbReference type="SUPFAM" id="SSF101898">
    <property type="entry name" value="NHL repeat"/>
    <property type="match status" value="1"/>
</dbReference>
<organism evidence="3 4">
    <name type="scientific">Mesoterricola sediminis</name>
    <dbReference type="NCBI Taxonomy" id="2927980"/>
    <lineage>
        <taxon>Bacteria</taxon>
        <taxon>Pseudomonadati</taxon>
        <taxon>Acidobacteriota</taxon>
        <taxon>Holophagae</taxon>
        <taxon>Holophagales</taxon>
        <taxon>Holophagaceae</taxon>
        <taxon>Mesoterricola</taxon>
    </lineage>
</organism>
<feature type="region of interest" description="Disordered" evidence="1">
    <location>
        <begin position="745"/>
        <end position="765"/>
    </location>
</feature>
<dbReference type="InterPro" id="IPR011041">
    <property type="entry name" value="Quinoprot_gluc/sorb_DH_b-prop"/>
</dbReference>
<evidence type="ECO:0000313" key="4">
    <source>
        <dbReference type="Proteomes" id="UP001228113"/>
    </source>
</evidence>
<evidence type="ECO:0000256" key="1">
    <source>
        <dbReference type="SAM" id="MobiDB-lite"/>
    </source>
</evidence>
<feature type="signal peptide" evidence="2">
    <location>
        <begin position="1"/>
        <end position="29"/>
    </location>
</feature>
<dbReference type="SUPFAM" id="SSF50952">
    <property type="entry name" value="Soluble quinoprotein glucose dehydrogenase"/>
    <property type="match status" value="1"/>
</dbReference>
<evidence type="ECO:0000313" key="3">
    <source>
        <dbReference type="EMBL" id="BDU76390.1"/>
    </source>
</evidence>
<protein>
    <submittedName>
        <fullName evidence="3">Uncharacterized protein</fullName>
    </submittedName>
</protein>